<dbReference type="FunFam" id="3.30.300.90:FF:000001">
    <property type="entry name" value="Transcriptional regulator BolA"/>
    <property type="match status" value="1"/>
</dbReference>
<protein>
    <submittedName>
        <fullName evidence="3">EOG090X0K4K</fullName>
    </submittedName>
</protein>
<dbReference type="Gene3D" id="3.30.300.90">
    <property type="entry name" value="BolA-like"/>
    <property type="match status" value="1"/>
</dbReference>
<dbReference type="Pfam" id="PF01722">
    <property type="entry name" value="BolA"/>
    <property type="match status" value="1"/>
</dbReference>
<name>A0A4Y7LLW5_9CRUS</name>
<dbReference type="InterPro" id="IPR002634">
    <property type="entry name" value="BolA"/>
</dbReference>
<comment type="similarity">
    <text evidence="1 2">Belongs to the BolA/IbaG family.</text>
</comment>
<dbReference type="GO" id="GO:1990229">
    <property type="term" value="C:iron-sulfur cluster assembly complex"/>
    <property type="evidence" value="ECO:0007669"/>
    <property type="project" value="UniProtKB-ARBA"/>
</dbReference>
<dbReference type="InterPro" id="IPR036065">
    <property type="entry name" value="BolA-like_sf"/>
</dbReference>
<accession>A0A4Y7LLW5</accession>
<dbReference type="EMBL" id="LR000578">
    <property type="protein sequence ID" value="SVE70197.1"/>
    <property type="molecule type" value="mRNA"/>
</dbReference>
<dbReference type="AlphaFoldDB" id="A0A4Y7LLW5"/>
<evidence type="ECO:0000256" key="1">
    <source>
        <dbReference type="ARBA" id="ARBA00005578"/>
    </source>
</evidence>
<gene>
    <name evidence="3" type="primary">EOG090X0K4K</name>
</gene>
<reference evidence="3" key="1">
    <citation type="submission" date="2018-08" db="EMBL/GenBank/DDBJ databases">
        <authorList>
            <person name="Cornetti L."/>
        </authorList>
    </citation>
    <scope>NUCLEOTIDE SEQUENCE</scope>
    <source>
        <strain evidence="3">FI-BAL1-1</strain>
    </source>
</reference>
<sequence length="128" mass="14381">MATTGTNNPLESLIRQKLTSHFVPEHLEILNESFMHNVPKGSETHFKVLVVSNKFDSLSLLQRHRLVNETLQDELKNGVHALSIVFNLLTDQGWAEKQLLESPPIGGNMKTLLIGVLSMARHHITSSY</sequence>
<dbReference type="SUPFAM" id="SSF82657">
    <property type="entry name" value="BolA-like"/>
    <property type="match status" value="1"/>
</dbReference>
<evidence type="ECO:0000313" key="3">
    <source>
        <dbReference type="EMBL" id="SVE70197.1"/>
    </source>
</evidence>
<dbReference type="PANTHER" id="PTHR46229">
    <property type="entry name" value="BOLA TRANSCRIPTION REGULATOR"/>
    <property type="match status" value="1"/>
</dbReference>
<organism evidence="3">
    <name type="scientific">Eubosmina coregoni</name>
    <dbReference type="NCBI Taxonomy" id="186181"/>
    <lineage>
        <taxon>Eukaryota</taxon>
        <taxon>Metazoa</taxon>
        <taxon>Ecdysozoa</taxon>
        <taxon>Arthropoda</taxon>
        <taxon>Crustacea</taxon>
        <taxon>Branchiopoda</taxon>
        <taxon>Diplostraca</taxon>
        <taxon>Cladocera</taxon>
        <taxon>Anomopoda</taxon>
        <taxon>Bosminidae</taxon>
        <taxon>Eubosmina</taxon>
    </lineage>
</organism>
<dbReference type="InterPro" id="IPR050961">
    <property type="entry name" value="BolA/IbaG_stress_morph_reg"/>
</dbReference>
<evidence type="ECO:0000256" key="2">
    <source>
        <dbReference type="RuleBase" id="RU003860"/>
    </source>
</evidence>
<dbReference type="GO" id="GO:0005739">
    <property type="term" value="C:mitochondrion"/>
    <property type="evidence" value="ECO:0007669"/>
    <property type="project" value="TreeGrafter"/>
</dbReference>
<dbReference type="PANTHER" id="PTHR46229:SF2">
    <property type="entry name" value="BOLA-LIKE PROTEIN 1"/>
    <property type="match status" value="1"/>
</dbReference>
<proteinExistence type="evidence at transcript level"/>